<evidence type="ECO:0000256" key="6">
    <source>
        <dbReference type="ARBA" id="ARBA00023134"/>
    </source>
</evidence>
<dbReference type="OMA" id="CYCENKF"/>
<dbReference type="GO" id="GO:0006886">
    <property type="term" value="P:intracellular protein transport"/>
    <property type="evidence" value="ECO:0000318"/>
    <property type="project" value="GO_Central"/>
</dbReference>
<comment type="subcellular location">
    <subcellularLocation>
        <location evidence="10">Endomembrane system</location>
        <topology evidence="10">Lipid-anchor</topology>
    </subcellularLocation>
</comment>
<dbReference type="PROSITE" id="PS51420">
    <property type="entry name" value="RHO"/>
    <property type="match status" value="1"/>
</dbReference>
<evidence type="ECO:0000256" key="8">
    <source>
        <dbReference type="ARBA" id="ARBA00023288"/>
    </source>
</evidence>
<reference evidence="11" key="2">
    <citation type="journal article" date="2007" name="Science">
        <title>Draft genome sequence of the sexually transmitted pathogen Trichomonas vaginalis.</title>
        <authorList>
            <person name="Carlton J.M."/>
            <person name="Hirt R.P."/>
            <person name="Silva J.C."/>
            <person name="Delcher A.L."/>
            <person name="Schatz M."/>
            <person name="Zhao Q."/>
            <person name="Wortman J.R."/>
            <person name="Bidwell S.L."/>
            <person name="Alsmark U.C.M."/>
            <person name="Besteiro S."/>
            <person name="Sicheritz-Ponten T."/>
            <person name="Noel C.J."/>
            <person name="Dacks J.B."/>
            <person name="Foster P.G."/>
            <person name="Simillion C."/>
            <person name="Van de Peer Y."/>
            <person name="Miranda-Saavedra D."/>
            <person name="Barton G.J."/>
            <person name="Westrop G.D."/>
            <person name="Mueller S."/>
            <person name="Dessi D."/>
            <person name="Fiori P.L."/>
            <person name="Ren Q."/>
            <person name="Paulsen I."/>
            <person name="Zhang H."/>
            <person name="Bastida-Corcuera F.D."/>
            <person name="Simoes-Barbosa A."/>
            <person name="Brown M.T."/>
            <person name="Hayes R.D."/>
            <person name="Mukherjee M."/>
            <person name="Okumura C.Y."/>
            <person name="Schneider R."/>
            <person name="Smith A.J."/>
            <person name="Vanacova S."/>
            <person name="Villalvazo M."/>
            <person name="Haas B.J."/>
            <person name="Pertea M."/>
            <person name="Feldblyum T.V."/>
            <person name="Utterback T.R."/>
            <person name="Shu C.L."/>
            <person name="Osoegawa K."/>
            <person name="de Jong P.J."/>
            <person name="Hrdy I."/>
            <person name="Horvathova L."/>
            <person name="Zubacova Z."/>
            <person name="Dolezal P."/>
            <person name="Malik S.B."/>
            <person name="Logsdon J.M. Jr."/>
            <person name="Henze K."/>
            <person name="Gupta A."/>
            <person name="Wang C.C."/>
            <person name="Dunne R.L."/>
            <person name="Upcroft J.A."/>
            <person name="Upcroft P."/>
            <person name="White O."/>
            <person name="Salzberg S.L."/>
            <person name="Tang P."/>
            <person name="Chiu C.-H."/>
            <person name="Lee Y.-S."/>
            <person name="Embley T.M."/>
            <person name="Coombs G.H."/>
            <person name="Mottram J.C."/>
            <person name="Tachezy J."/>
            <person name="Fraser-Liggett C.M."/>
            <person name="Johnson P.J."/>
        </authorList>
    </citation>
    <scope>NUCLEOTIDE SEQUENCE [LARGE SCALE GENOMIC DNA]</scope>
    <source>
        <strain evidence="11">G3</strain>
    </source>
</reference>
<dbReference type="RefSeq" id="XP_001307064.1">
    <property type="nucleotide sequence ID" value="XM_001307063.1"/>
</dbReference>
<dbReference type="InterPro" id="IPR027417">
    <property type="entry name" value="P-loop_NTPase"/>
</dbReference>
<dbReference type="SMART" id="SM00176">
    <property type="entry name" value="RAN"/>
    <property type="match status" value="1"/>
</dbReference>
<evidence type="ECO:0000256" key="3">
    <source>
        <dbReference type="ARBA" id="ARBA00022448"/>
    </source>
</evidence>
<evidence type="ECO:0000256" key="4">
    <source>
        <dbReference type="ARBA" id="ARBA00022741"/>
    </source>
</evidence>
<accession>A0A8U0WPA0</accession>
<proteinExistence type="inferred from homology"/>
<dbReference type="FunFam" id="3.40.50.300:FF:001204">
    <property type="entry name" value="Small GTP-binding protein, putative"/>
    <property type="match status" value="1"/>
</dbReference>
<evidence type="ECO:0000256" key="2">
    <source>
        <dbReference type="ARBA" id="ARBA00014900"/>
    </source>
</evidence>
<dbReference type="KEGG" id="tva:4751870"/>
<dbReference type="AlphaFoldDB" id="A0A8U0WPA0"/>
<dbReference type="Gene3D" id="3.40.50.300">
    <property type="entry name" value="P-loop containing nucleotide triphosphate hydrolases"/>
    <property type="match status" value="1"/>
</dbReference>
<evidence type="ECO:0000256" key="10">
    <source>
        <dbReference type="ARBA" id="ARBA00037868"/>
    </source>
</evidence>
<dbReference type="SMART" id="SM00175">
    <property type="entry name" value="RAB"/>
    <property type="match status" value="1"/>
</dbReference>
<dbReference type="CDD" id="cd04123">
    <property type="entry name" value="Rab21"/>
    <property type="match status" value="1"/>
</dbReference>
<dbReference type="InterPro" id="IPR041833">
    <property type="entry name" value="Rab21"/>
</dbReference>
<dbReference type="SMART" id="SM00173">
    <property type="entry name" value="RAS"/>
    <property type="match status" value="1"/>
</dbReference>
<keyword evidence="5" id="KW-0653">Protein transport</keyword>
<comment type="similarity">
    <text evidence="1">Belongs to the small GTPase superfamily. Rab family.</text>
</comment>
<dbReference type="VEuPathDB" id="TrichDB:TVAGG3_0260110"/>
<keyword evidence="6" id="KW-0342">GTP-binding</keyword>
<dbReference type="EMBL" id="DS113874">
    <property type="protein sequence ID" value="EAX94134.1"/>
    <property type="molecule type" value="Genomic_DNA"/>
</dbReference>
<evidence type="ECO:0000256" key="1">
    <source>
        <dbReference type="ARBA" id="ARBA00006270"/>
    </source>
</evidence>
<gene>
    <name evidence="11" type="ORF">TVAG_080400</name>
</gene>
<keyword evidence="7" id="KW-0472">Membrane</keyword>
<evidence type="ECO:0000313" key="12">
    <source>
        <dbReference type="Proteomes" id="UP000001542"/>
    </source>
</evidence>
<protein>
    <recommendedName>
        <fullName evidence="2">Ras-related protein Rab-21</fullName>
    </recommendedName>
</protein>
<evidence type="ECO:0000256" key="9">
    <source>
        <dbReference type="ARBA" id="ARBA00023289"/>
    </source>
</evidence>
<dbReference type="SUPFAM" id="SSF52540">
    <property type="entry name" value="P-loop containing nucleoside triphosphate hydrolases"/>
    <property type="match status" value="1"/>
</dbReference>
<dbReference type="PROSITE" id="PS51421">
    <property type="entry name" value="RAS"/>
    <property type="match status" value="1"/>
</dbReference>
<dbReference type="OrthoDB" id="63533at2759"/>
<evidence type="ECO:0000313" key="11">
    <source>
        <dbReference type="EMBL" id="EAX94134.1"/>
    </source>
</evidence>
<reference evidence="11" key="1">
    <citation type="submission" date="2006-10" db="EMBL/GenBank/DDBJ databases">
        <authorList>
            <person name="Amadeo P."/>
            <person name="Zhao Q."/>
            <person name="Wortman J."/>
            <person name="Fraser-Liggett C."/>
            <person name="Carlton J."/>
        </authorList>
    </citation>
    <scope>NUCLEOTIDE SEQUENCE</scope>
    <source>
        <strain evidence="11">G3</strain>
    </source>
</reference>
<dbReference type="InterPro" id="IPR001806">
    <property type="entry name" value="Small_GTPase"/>
</dbReference>
<dbReference type="Pfam" id="PF00071">
    <property type="entry name" value="Ras"/>
    <property type="match status" value="1"/>
</dbReference>
<sequence>MSYKVVFLGEGRVGKTSIGKRWVDGFFDPSMRSTISAAFFQKTVNAGSKKINIQLWDTAGQEEYHSLAPIYYKDAVAAILVYSVTDSKSFEKMQQWRKELVSSRGDNIKIILCGNKIDLPSQRTVQYDQAEAIAKQYGCPYFEVSAKTGQGIETMFLRLGEILSTIPLQNTGPTRRSHASLQVVDAEEKKQKGGCC</sequence>
<dbReference type="SMART" id="SM00174">
    <property type="entry name" value="RHO"/>
    <property type="match status" value="1"/>
</dbReference>
<keyword evidence="8" id="KW-0449">Lipoprotein</keyword>
<dbReference type="Proteomes" id="UP000001542">
    <property type="component" value="Unassembled WGS sequence"/>
</dbReference>
<dbReference type="PRINTS" id="PR00449">
    <property type="entry name" value="RASTRNSFRMNG"/>
</dbReference>
<dbReference type="NCBIfam" id="TIGR00231">
    <property type="entry name" value="small_GTP"/>
    <property type="match status" value="1"/>
</dbReference>
<keyword evidence="4" id="KW-0547">Nucleotide-binding</keyword>
<dbReference type="GO" id="GO:0032482">
    <property type="term" value="P:Rab protein signal transduction"/>
    <property type="evidence" value="ECO:0007669"/>
    <property type="project" value="InterPro"/>
</dbReference>
<dbReference type="PANTHER" id="PTHR47978">
    <property type="match status" value="1"/>
</dbReference>
<keyword evidence="3" id="KW-0813">Transport</keyword>
<dbReference type="InterPro" id="IPR005225">
    <property type="entry name" value="Small_GTP-bd"/>
</dbReference>
<dbReference type="PROSITE" id="PS51419">
    <property type="entry name" value="RAB"/>
    <property type="match status" value="1"/>
</dbReference>
<dbReference type="SMR" id="A0A8U0WPA0"/>
<evidence type="ECO:0000256" key="5">
    <source>
        <dbReference type="ARBA" id="ARBA00022927"/>
    </source>
</evidence>
<organism evidence="11 12">
    <name type="scientific">Trichomonas vaginalis (strain ATCC PRA-98 / G3)</name>
    <dbReference type="NCBI Taxonomy" id="412133"/>
    <lineage>
        <taxon>Eukaryota</taxon>
        <taxon>Metamonada</taxon>
        <taxon>Parabasalia</taxon>
        <taxon>Trichomonadida</taxon>
        <taxon>Trichomonadidae</taxon>
        <taxon>Trichomonas</taxon>
    </lineage>
</organism>
<keyword evidence="12" id="KW-1185">Reference proteome</keyword>
<dbReference type="GO" id="GO:0003924">
    <property type="term" value="F:GTPase activity"/>
    <property type="evidence" value="ECO:0000318"/>
    <property type="project" value="GO_Central"/>
</dbReference>
<dbReference type="GO" id="GO:0005525">
    <property type="term" value="F:GTP binding"/>
    <property type="evidence" value="ECO:0007669"/>
    <property type="project" value="UniProtKB-KW"/>
</dbReference>
<name>A0A8U0WPA0_TRIV3</name>
<dbReference type="GO" id="GO:0012505">
    <property type="term" value="C:endomembrane system"/>
    <property type="evidence" value="ECO:0000318"/>
    <property type="project" value="GO_Central"/>
</dbReference>
<evidence type="ECO:0000256" key="7">
    <source>
        <dbReference type="ARBA" id="ARBA00023136"/>
    </source>
</evidence>
<dbReference type="GO" id="GO:0005769">
    <property type="term" value="C:early endosome"/>
    <property type="evidence" value="ECO:0000318"/>
    <property type="project" value="GO_Central"/>
</dbReference>
<keyword evidence="9" id="KW-0636">Prenylation</keyword>